<dbReference type="InterPro" id="IPR007219">
    <property type="entry name" value="XnlR_reg_dom"/>
</dbReference>
<dbReference type="GO" id="GO:0006351">
    <property type="term" value="P:DNA-templated transcription"/>
    <property type="evidence" value="ECO:0007669"/>
    <property type="project" value="InterPro"/>
</dbReference>
<dbReference type="InterPro" id="IPR036864">
    <property type="entry name" value="Zn2-C6_fun-type_DNA-bd_sf"/>
</dbReference>
<dbReference type="SMART" id="SM00066">
    <property type="entry name" value="GAL4"/>
    <property type="match status" value="1"/>
</dbReference>
<dbReference type="AlphaFoldDB" id="A0AAD4KUA3"/>
<dbReference type="Pfam" id="PF00172">
    <property type="entry name" value="Zn_clus"/>
    <property type="match status" value="1"/>
</dbReference>
<evidence type="ECO:0000256" key="8">
    <source>
        <dbReference type="SAM" id="Coils"/>
    </source>
</evidence>
<feature type="compositionally biased region" description="Polar residues" evidence="9">
    <location>
        <begin position="771"/>
        <end position="788"/>
    </location>
</feature>
<keyword evidence="3" id="KW-0862">Zinc</keyword>
<evidence type="ECO:0000256" key="9">
    <source>
        <dbReference type="SAM" id="MobiDB-lite"/>
    </source>
</evidence>
<gene>
    <name evidence="11" type="ORF">BGW36DRAFT_294149</name>
</gene>
<organism evidence="11 12">
    <name type="scientific">Talaromyces proteolyticus</name>
    <dbReference type="NCBI Taxonomy" id="1131652"/>
    <lineage>
        <taxon>Eukaryota</taxon>
        <taxon>Fungi</taxon>
        <taxon>Dikarya</taxon>
        <taxon>Ascomycota</taxon>
        <taxon>Pezizomycotina</taxon>
        <taxon>Eurotiomycetes</taxon>
        <taxon>Eurotiomycetidae</taxon>
        <taxon>Eurotiales</taxon>
        <taxon>Trichocomaceae</taxon>
        <taxon>Talaromyces</taxon>
        <taxon>Talaromyces sect. Bacilispori</taxon>
    </lineage>
</organism>
<evidence type="ECO:0000256" key="5">
    <source>
        <dbReference type="ARBA" id="ARBA00023125"/>
    </source>
</evidence>
<keyword evidence="6" id="KW-0804">Transcription</keyword>
<keyword evidence="8" id="KW-0175">Coiled coil</keyword>
<dbReference type="CDD" id="cd00067">
    <property type="entry name" value="GAL4"/>
    <property type="match status" value="1"/>
</dbReference>
<dbReference type="GO" id="GO:0000981">
    <property type="term" value="F:DNA-binding transcription factor activity, RNA polymerase II-specific"/>
    <property type="evidence" value="ECO:0007669"/>
    <property type="project" value="InterPro"/>
</dbReference>
<feature type="region of interest" description="Disordered" evidence="9">
    <location>
        <begin position="771"/>
        <end position="821"/>
    </location>
</feature>
<feature type="region of interest" description="Disordered" evidence="9">
    <location>
        <begin position="625"/>
        <end position="653"/>
    </location>
</feature>
<dbReference type="SUPFAM" id="SSF57701">
    <property type="entry name" value="Zn2/Cys6 DNA-binding domain"/>
    <property type="match status" value="1"/>
</dbReference>
<evidence type="ECO:0000256" key="2">
    <source>
        <dbReference type="ARBA" id="ARBA00022723"/>
    </source>
</evidence>
<evidence type="ECO:0000313" key="11">
    <source>
        <dbReference type="EMBL" id="KAH8698544.1"/>
    </source>
</evidence>
<proteinExistence type="predicted"/>
<evidence type="ECO:0000259" key="10">
    <source>
        <dbReference type="PROSITE" id="PS50048"/>
    </source>
</evidence>
<evidence type="ECO:0000256" key="7">
    <source>
        <dbReference type="ARBA" id="ARBA00023242"/>
    </source>
</evidence>
<evidence type="ECO:0000313" key="12">
    <source>
        <dbReference type="Proteomes" id="UP001201262"/>
    </source>
</evidence>
<feature type="compositionally biased region" description="Polar residues" evidence="9">
    <location>
        <begin position="800"/>
        <end position="820"/>
    </location>
</feature>
<evidence type="ECO:0000256" key="4">
    <source>
        <dbReference type="ARBA" id="ARBA00023015"/>
    </source>
</evidence>
<dbReference type="Pfam" id="PF04082">
    <property type="entry name" value="Fungal_trans"/>
    <property type="match status" value="1"/>
</dbReference>
<dbReference type="GeneID" id="70241349"/>
<keyword evidence="7" id="KW-0539">Nucleus</keyword>
<dbReference type="CDD" id="cd12148">
    <property type="entry name" value="fungal_TF_MHR"/>
    <property type="match status" value="1"/>
</dbReference>
<dbReference type="GO" id="GO:0003677">
    <property type="term" value="F:DNA binding"/>
    <property type="evidence" value="ECO:0007669"/>
    <property type="project" value="UniProtKB-KW"/>
</dbReference>
<dbReference type="Gene3D" id="4.10.240.10">
    <property type="entry name" value="Zn(2)-C6 fungal-type DNA-binding domain"/>
    <property type="match status" value="1"/>
</dbReference>
<dbReference type="SMART" id="SM00906">
    <property type="entry name" value="Fungal_trans"/>
    <property type="match status" value="1"/>
</dbReference>
<feature type="compositionally biased region" description="Basic and acidic residues" evidence="9">
    <location>
        <begin position="124"/>
        <end position="133"/>
    </location>
</feature>
<dbReference type="RefSeq" id="XP_046073008.1">
    <property type="nucleotide sequence ID" value="XM_046211062.1"/>
</dbReference>
<comment type="caution">
    <text evidence="11">The sequence shown here is derived from an EMBL/GenBank/DDBJ whole genome shotgun (WGS) entry which is preliminary data.</text>
</comment>
<dbReference type="PROSITE" id="PS50048">
    <property type="entry name" value="ZN2_CY6_FUNGAL_2"/>
    <property type="match status" value="1"/>
</dbReference>
<protein>
    <submittedName>
        <fullName evidence="11">Fungal-specific transcription factor domain-containing protein</fullName>
    </submittedName>
</protein>
<dbReference type="PROSITE" id="PS00463">
    <property type="entry name" value="ZN2_CY6_FUNGAL_1"/>
    <property type="match status" value="1"/>
</dbReference>
<keyword evidence="2" id="KW-0479">Metal-binding</keyword>
<sequence>MPGILPMKVIKVGNSTQSRIAQACDRCRSKKIRCDGIRPCCSQCSSVGFECKTSDKLSRRAFPRGYTESLEERVRSLESEVRELKDLLDEKDEKIELLSRIHSFASPSQKPRSPGHPAGAAASAERKKSEVSDNKGVIHVQLSSSLSTKSSSAATPFSGPSSVRAFSNSFKAKLSENGSSVSTKALTAFPAKIYHSPNQTSGLPPRLESDQLIGIYFQEWAPLYPVVHRPAILKAYDIYVTKPKSLQSQPHVVTQLNLIFAIAAVSSKSRPTQNPVLFERNWYPALESLASDVSISTMQCLVLAQMYCLAKGDYQSLSRYRGLAVGMAHMLGLHQSQARFALDPLATETRKKVFWCQYVLDRFTAAATGLPVMLRENDISTELPVDVDDENVNENGFVPAVPGESTRLSTALALLEASKILGKALDILYPSPVSHEIPVSKLRGVSEDLDAWQRSLPPHLKLVFSQDKPSTNVTGSRSPLLSLVYYYIRTLIHRPAACFGSSTIANPSILSIADSSKHIIQILELLDERCLSFSLSINRLEVAYLSGLGLLWQSLGLKQDSKLAKETQKILLTVRKQLEAASAAAGSEFRALTSIITGSNSNKQLSPAPKPEALSPKRALQSLQSRISLGPNSKNTKPQTASRRNTVTGNGALTDSQLSDTSHHVRNVSHQAGFQNLLAKRRTADLSTDTNLDYYPVQNESIRAMSCTDLSAAPLSAADWEFILSDLDRGQSNIFNSIYGGQECGSDTSPFDSAASGYLGYNAAYPVSNGESVPASQDLSPKTWSPSSGDLPHIYDAPRSVQSRSEASFGSTEDLPTTDSMGMPVAGGISIANPLKGIMIPSVDDDFIDLGFFDGWEQQLMTS</sequence>
<accession>A0AAD4KUA3</accession>
<feature type="region of interest" description="Disordered" evidence="9">
    <location>
        <begin position="103"/>
        <end position="134"/>
    </location>
</feature>
<keyword evidence="5" id="KW-0238">DNA-binding</keyword>
<dbReference type="GO" id="GO:0005634">
    <property type="term" value="C:nucleus"/>
    <property type="evidence" value="ECO:0007669"/>
    <property type="project" value="UniProtKB-SubCell"/>
</dbReference>
<dbReference type="Proteomes" id="UP001201262">
    <property type="component" value="Unassembled WGS sequence"/>
</dbReference>
<dbReference type="PANTHER" id="PTHR46910:SF12">
    <property type="entry name" value="REGULATORY PROTEIN CAT8"/>
    <property type="match status" value="1"/>
</dbReference>
<dbReference type="PANTHER" id="PTHR46910">
    <property type="entry name" value="TRANSCRIPTION FACTOR PDR1"/>
    <property type="match status" value="1"/>
</dbReference>
<evidence type="ECO:0000256" key="1">
    <source>
        <dbReference type="ARBA" id="ARBA00004123"/>
    </source>
</evidence>
<reference evidence="11" key="1">
    <citation type="submission" date="2021-12" db="EMBL/GenBank/DDBJ databases">
        <title>Convergent genome expansion in fungi linked to evolution of root-endophyte symbiosis.</title>
        <authorList>
            <consortium name="DOE Joint Genome Institute"/>
            <person name="Ke Y.-H."/>
            <person name="Bonito G."/>
            <person name="Liao H.-L."/>
            <person name="Looney B."/>
            <person name="Rojas-Flechas A."/>
            <person name="Nash J."/>
            <person name="Hameed K."/>
            <person name="Schadt C."/>
            <person name="Martin F."/>
            <person name="Crous P.W."/>
            <person name="Miettinen O."/>
            <person name="Magnuson J.K."/>
            <person name="Labbe J."/>
            <person name="Jacobson D."/>
            <person name="Doktycz M.J."/>
            <person name="Veneault-Fourrey C."/>
            <person name="Kuo A."/>
            <person name="Mondo S."/>
            <person name="Calhoun S."/>
            <person name="Riley R."/>
            <person name="Ohm R."/>
            <person name="LaButti K."/>
            <person name="Andreopoulos B."/>
            <person name="Pangilinan J."/>
            <person name="Nolan M."/>
            <person name="Tritt A."/>
            <person name="Clum A."/>
            <person name="Lipzen A."/>
            <person name="Daum C."/>
            <person name="Barry K."/>
            <person name="Grigoriev I.V."/>
            <person name="Vilgalys R."/>
        </authorList>
    </citation>
    <scope>NUCLEOTIDE SEQUENCE</scope>
    <source>
        <strain evidence="11">PMI_201</strain>
    </source>
</reference>
<keyword evidence="4" id="KW-0805">Transcription regulation</keyword>
<dbReference type="InterPro" id="IPR050987">
    <property type="entry name" value="AtrR-like"/>
</dbReference>
<dbReference type="GO" id="GO:0008270">
    <property type="term" value="F:zinc ion binding"/>
    <property type="evidence" value="ECO:0007669"/>
    <property type="project" value="InterPro"/>
</dbReference>
<dbReference type="EMBL" id="JAJTJA010000005">
    <property type="protein sequence ID" value="KAH8698544.1"/>
    <property type="molecule type" value="Genomic_DNA"/>
</dbReference>
<dbReference type="InterPro" id="IPR001138">
    <property type="entry name" value="Zn2Cys6_DnaBD"/>
</dbReference>
<dbReference type="CDD" id="cd15485">
    <property type="entry name" value="ZIP_Cat8"/>
    <property type="match status" value="1"/>
</dbReference>
<evidence type="ECO:0000256" key="6">
    <source>
        <dbReference type="ARBA" id="ARBA00023163"/>
    </source>
</evidence>
<feature type="domain" description="Zn(2)-C6 fungal-type" evidence="10">
    <location>
        <begin position="23"/>
        <end position="53"/>
    </location>
</feature>
<comment type="subcellular location">
    <subcellularLocation>
        <location evidence="1">Nucleus</location>
    </subcellularLocation>
</comment>
<keyword evidence="12" id="KW-1185">Reference proteome</keyword>
<feature type="coiled-coil region" evidence="8">
    <location>
        <begin position="67"/>
        <end position="101"/>
    </location>
</feature>
<name>A0AAD4KUA3_9EURO</name>
<dbReference type="FunFam" id="4.10.240.10:FF:000007">
    <property type="entry name" value="C6 transcription factor FacB"/>
    <property type="match status" value="1"/>
</dbReference>
<evidence type="ECO:0000256" key="3">
    <source>
        <dbReference type="ARBA" id="ARBA00022833"/>
    </source>
</evidence>